<evidence type="ECO:0000256" key="1">
    <source>
        <dbReference type="ARBA" id="ARBA00004241"/>
    </source>
</evidence>
<dbReference type="Pfam" id="PF05658">
    <property type="entry name" value="YadA_head"/>
    <property type="match status" value="5"/>
</dbReference>
<dbReference type="InterPro" id="IPR037174">
    <property type="entry name" value="Trimeric_adhesin"/>
</dbReference>
<evidence type="ECO:0000256" key="3">
    <source>
        <dbReference type="ARBA" id="ARBA00005848"/>
    </source>
</evidence>
<feature type="region of interest" description="Disordered" evidence="11">
    <location>
        <begin position="479"/>
        <end position="705"/>
    </location>
</feature>
<feature type="domain" description="Trimeric autotransporter adhesin YadA-like head" evidence="14">
    <location>
        <begin position="144"/>
        <end position="166"/>
    </location>
</feature>
<feature type="domain" description="ESPR" evidence="16">
    <location>
        <begin position="1"/>
        <end position="41"/>
    </location>
</feature>
<dbReference type="GO" id="GO:0015031">
    <property type="term" value="P:protein transport"/>
    <property type="evidence" value="ECO:0007669"/>
    <property type="project" value="UniProtKB-KW"/>
</dbReference>
<evidence type="ECO:0000256" key="4">
    <source>
        <dbReference type="ARBA" id="ARBA00022448"/>
    </source>
</evidence>
<dbReference type="SUPFAM" id="SSF101967">
    <property type="entry name" value="Adhesin YadA, collagen-binding domain"/>
    <property type="match status" value="2"/>
</dbReference>
<dbReference type="RefSeq" id="WP_207342739.1">
    <property type="nucleotide sequence ID" value="NZ_CP071491.1"/>
</dbReference>
<keyword evidence="8" id="KW-0653">Protein transport</keyword>
<evidence type="ECO:0000256" key="2">
    <source>
        <dbReference type="ARBA" id="ARBA00004442"/>
    </source>
</evidence>
<feature type="domain" description="Trimeric autotransporter adhesin YadA-like head" evidence="14">
    <location>
        <begin position="118"/>
        <end position="139"/>
    </location>
</feature>
<dbReference type="GO" id="GO:0030198">
    <property type="term" value="P:extracellular matrix organization"/>
    <property type="evidence" value="ECO:0007669"/>
    <property type="project" value="TreeGrafter"/>
</dbReference>
<evidence type="ECO:0000256" key="11">
    <source>
        <dbReference type="SAM" id="MobiDB-lite"/>
    </source>
</evidence>
<evidence type="ECO:0000259" key="15">
    <source>
        <dbReference type="Pfam" id="PF05662"/>
    </source>
</evidence>
<keyword evidence="6 12" id="KW-0812">Transmembrane</keyword>
<dbReference type="Pfam" id="PF05662">
    <property type="entry name" value="YadA_stalk"/>
    <property type="match status" value="3"/>
</dbReference>
<dbReference type="Pfam" id="PF03895">
    <property type="entry name" value="YadA_anchor"/>
    <property type="match status" value="1"/>
</dbReference>
<evidence type="ECO:0000256" key="9">
    <source>
        <dbReference type="ARBA" id="ARBA00023136"/>
    </source>
</evidence>
<dbReference type="PANTHER" id="PTHR24023:SF1095">
    <property type="entry name" value="EGF-LIKE DOMAIN-CONTAINING PROTEIN"/>
    <property type="match status" value="1"/>
</dbReference>
<dbReference type="Gene3D" id="3.30.1300.30">
    <property type="entry name" value="GSPII I/J protein-like"/>
    <property type="match status" value="1"/>
</dbReference>
<evidence type="ECO:0000256" key="5">
    <source>
        <dbReference type="ARBA" id="ARBA00022452"/>
    </source>
</evidence>
<dbReference type="SUPFAM" id="SSF54523">
    <property type="entry name" value="Pili subunits"/>
    <property type="match status" value="1"/>
</dbReference>
<feature type="compositionally biased region" description="Basic and acidic residues" evidence="11">
    <location>
        <begin position="515"/>
        <end position="529"/>
    </location>
</feature>
<evidence type="ECO:0000259" key="14">
    <source>
        <dbReference type="Pfam" id="PF05658"/>
    </source>
</evidence>
<dbReference type="GO" id="GO:0009279">
    <property type="term" value="C:cell outer membrane"/>
    <property type="evidence" value="ECO:0007669"/>
    <property type="project" value="UniProtKB-SubCell"/>
</dbReference>
<feature type="compositionally biased region" description="Low complexity" evidence="11">
    <location>
        <begin position="674"/>
        <end position="693"/>
    </location>
</feature>
<evidence type="ECO:0000256" key="8">
    <source>
        <dbReference type="ARBA" id="ARBA00022927"/>
    </source>
</evidence>
<feature type="transmembrane region" description="Helical" evidence="12">
    <location>
        <begin position="55"/>
        <end position="76"/>
    </location>
</feature>
<name>A0AAX1M4I7_GLAPU</name>
<feature type="domain" description="Trimeric autotransporter adhesin YadA-like head" evidence="14">
    <location>
        <begin position="173"/>
        <end position="196"/>
    </location>
</feature>
<dbReference type="InterPro" id="IPR008160">
    <property type="entry name" value="Collagen"/>
</dbReference>
<dbReference type="EMBL" id="CP071491">
    <property type="protein sequence ID" value="QSX16916.1"/>
    <property type="molecule type" value="Genomic_DNA"/>
</dbReference>
<keyword evidence="10" id="KW-0998">Cell outer membrane</keyword>
<feature type="compositionally biased region" description="Low complexity" evidence="11">
    <location>
        <begin position="614"/>
        <end position="634"/>
    </location>
</feature>
<sequence>MNKIFRVIWSHAQQAWVVVSELVKSHTKTSACTDKRAQVCTSDYFLDKQQDKFKLSLLSLVLLGIFFSPEGLAVFIQDGSTNVAPSYDNGVIGIGHGSYAGNSAVVIGKYAQGRDTVAVAIGHSARVVGHDGVAVGADAEARYRSVASGFYAKALGQRSVAIGNSAEVNSGATRAIALGHNSIVTVAGGVALGYGSRAETKGGIEGAKQTHSVVTDEKSEANGFKSTEKVSNNAIGAVSVGNDNIKRQIINVAAGKEDTDAVNVAQLKSLTMQTGGDDSSSGKVGIWSGKLEVKGTNGEIKTKADGSTITIALDKDVKDKLAKIADKMSSFKIKTDKDSTEATIQDGNTIEFTAGNNISITRNNKNLTFAVTTGAFGSTTDGRLSKQTAGLATVNDVVSAVNNAGWKLMIAKGDGQATPLNSPHLIKMGDMATFTAGNNIKLEQNNGNITISTIGKLIKETKIENGDLKITYTDGTHNIIKKGEKGDRGEQGLRGEQGPAGPIGPVGPAGTKGEQGQKGDTGPKGDTGQRGETGPAGPVGPAGPRGEAGPAGATGPQGPAGPKGDRGETGPAGPAGPTGPQGAPGPAGPKGEAGPVGPQGPAGANGPKGDKGDPGQAGPMGPQGPQGTAGAQGPKGDRGETGPAGPAGPKGDKGDTGPVGPQGPTGPAGPQGPTGPAGANGMKITPDATTTTKTEGDGADKKVTTATAGADGTSIVQKDTNNQPLKSADYKLDGTTVKAKDAEGNDLTTTVKADGVTATDKDSKNTVNADGMTVGPKDENQTDKSAATYGRDGVTVKGNDGADAIVLTSKEGQDGKTTNTLALKGQNGKDAVSITSGADGTAPEISFAKNGEGTDAKGTGSITGLKDVERNPDGTAKDRTAAANTGYVDDRLKEINDGKPFGYFEKDPVTGKVKTETVNGKQVPVTLVRGKDGKFYKESDLKGKVFDPATNTYKNADGTPATLTEVASNNVTVQAMPSDASNTPIAMSNVGSGLGLKDDAESNKTALTPTDAQKAIAGDNKDGKGGLLAQTGNALNNVATVKDLQAIAQAGLDLTGNNADTTVHRPLGTKLTVEGEGKWNGKDSAANNLYVEAQEADNKLVVKMNKDLTNLNSVTLGTATMTGDKNTINLTGAGEKVEEEFVKWDPVTKQPIRDENGNFQKYKEKVDPRVKLSGIADGDISPNSTDAVNGRQVYVLTNRIRFFHTNDGHNAEEQINHKSNTVDSRASGSYSTAVGYKAHAKGESSVALGNGATAGEQGVAIGHGAVASGKQSISIGTGNVVSGNNSGAIGDPNTIKADRSYALGNNNQVNAGQSDVFVVGNNVKNTTSNSVFLGTNSGYVAAGATTAGAGALESQVIGGVYNAYAGGKATEVKGVVSVGNVNSDGTMETRRIQNVAPGLISEQSTDAINGSQLYSLISQHKVQMGDIHNKINRNNKALRAGIAGSNAAAGLPQVYLPGKSMVAASAGTFKGQSALAVGYSRASDNGKLILKLQGNANTSGEMGGSVGVGYQW</sequence>
<comment type="subcellular location">
    <subcellularLocation>
        <location evidence="2">Cell outer membrane</location>
    </subcellularLocation>
    <subcellularLocation>
        <location evidence="1">Cell surface</location>
    </subcellularLocation>
</comment>
<feature type="domain" description="Trimeric autotransporter adhesin YadA-like stalk" evidence="15">
    <location>
        <begin position="248"/>
        <end position="278"/>
    </location>
</feature>
<evidence type="ECO:0000313" key="17">
    <source>
        <dbReference type="EMBL" id="QSX16916.1"/>
    </source>
</evidence>
<dbReference type="GO" id="GO:0031012">
    <property type="term" value="C:extracellular matrix"/>
    <property type="evidence" value="ECO:0007669"/>
    <property type="project" value="TreeGrafter"/>
</dbReference>
<keyword evidence="7" id="KW-0732">Signal</keyword>
<evidence type="ECO:0000313" key="18">
    <source>
        <dbReference type="Proteomes" id="UP000662736"/>
    </source>
</evidence>
<dbReference type="Proteomes" id="UP000662736">
    <property type="component" value="Chromosome"/>
</dbReference>
<feature type="compositionally biased region" description="Basic and acidic residues" evidence="11">
    <location>
        <begin position="866"/>
        <end position="878"/>
    </location>
</feature>
<dbReference type="InterPro" id="IPR024973">
    <property type="entry name" value="ESPR"/>
</dbReference>
<gene>
    <name evidence="17" type="ORF">J1G54_11505</name>
</gene>
<comment type="similarity">
    <text evidence="3">Belongs to the autotransporter-2 (AT-2) (TC 1.B.40) family.</text>
</comment>
<keyword evidence="5" id="KW-1134">Transmembrane beta strand</keyword>
<dbReference type="Pfam" id="PF13018">
    <property type="entry name" value="ESPR"/>
    <property type="match status" value="1"/>
</dbReference>
<feature type="region of interest" description="Disordered" evidence="11">
    <location>
        <begin position="845"/>
        <end position="878"/>
    </location>
</feature>
<dbReference type="InterPro" id="IPR008635">
    <property type="entry name" value="Coiled_stalk_dom"/>
</dbReference>
<feature type="domain" description="Trimeric autotransporter adhesin YadA-like stalk" evidence="15">
    <location>
        <begin position="1171"/>
        <end position="1200"/>
    </location>
</feature>
<dbReference type="GO" id="GO:0009986">
    <property type="term" value="C:cell surface"/>
    <property type="evidence" value="ECO:0007669"/>
    <property type="project" value="UniProtKB-SubCell"/>
</dbReference>
<evidence type="ECO:0000256" key="7">
    <source>
        <dbReference type="ARBA" id="ARBA00022729"/>
    </source>
</evidence>
<feature type="domain" description="Trimeric autotransporter adhesin YadA-like C-terminal membrane anchor" evidence="13">
    <location>
        <begin position="1452"/>
        <end position="1512"/>
    </location>
</feature>
<protein>
    <submittedName>
        <fullName evidence="17">YadA-like family protein</fullName>
    </submittedName>
</protein>
<evidence type="ECO:0000256" key="12">
    <source>
        <dbReference type="SAM" id="Phobius"/>
    </source>
</evidence>
<keyword evidence="9 12" id="KW-0472">Membrane</keyword>
<keyword evidence="4" id="KW-0813">Transport</keyword>
<dbReference type="PANTHER" id="PTHR24023">
    <property type="entry name" value="COLLAGEN ALPHA"/>
    <property type="match status" value="1"/>
</dbReference>
<dbReference type="GO" id="GO:0030020">
    <property type="term" value="F:extracellular matrix structural constituent conferring tensile strength"/>
    <property type="evidence" value="ECO:0007669"/>
    <property type="project" value="TreeGrafter"/>
</dbReference>
<feature type="domain" description="Trimeric autotransporter adhesin YadA-like head" evidence="14">
    <location>
        <begin position="1255"/>
        <end position="1278"/>
    </location>
</feature>
<feature type="region of interest" description="Disordered" evidence="11">
    <location>
        <begin position="762"/>
        <end position="794"/>
    </location>
</feature>
<dbReference type="InterPro" id="IPR011049">
    <property type="entry name" value="Serralysin-like_metalloprot_C"/>
</dbReference>
<accession>A0AAX1M4I7</accession>
<feature type="domain" description="Trimeric autotransporter adhesin YadA-like head" evidence="14">
    <location>
        <begin position="1226"/>
        <end position="1252"/>
    </location>
</feature>
<dbReference type="GO" id="GO:0005615">
    <property type="term" value="C:extracellular space"/>
    <property type="evidence" value="ECO:0007669"/>
    <property type="project" value="TreeGrafter"/>
</dbReference>
<feature type="compositionally biased region" description="Basic and acidic residues" evidence="11">
    <location>
        <begin position="694"/>
        <end position="703"/>
    </location>
</feature>
<reference evidence="17" key="1">
    <citation type="submission" date="2021-03" db="EMBL/GenBank/DDBJ databases">
        <title>Characterization of a novel Integrative Conjugative Element in Glaesserella parasuis.</title>
        <authorList>
            <person name="Hu G."/>
            <person name="Sun H."/>
        </authorList>
    </citation>
    <scope>NUCLEOTIDE SEQUENCE</scope>
    <source>
        <strain evidence="17">GHP1807</strain>
    </source>
</reference>
<dbReference type="InterPro" id="IPR050149">
    <property type="entry name" value="Collagen_superfamily"/>
</dbReference>
<dbReference type="Pfam" id="PF01391">
    <property type="entry name" value="Collagen"/>
    <property type="match status" value="2"/>
</dbReference>
<dbReference type="InterPro" id="IPR008640">
    <property type="entry name" value="Adhesin_Head_dom"/>
</dbReference>
<feature type="compositionally biased region" description="Basic and acidic residues" evidence="11">
    <location>
        <begin position="481"/>
        <end position="493"/>
    </location>
</feature>
<dbReference type="Gene3D" id="2.150.10.10">
    <property type="entry name" value="Serralysin-like metalloprotease, C-terminal"/>
    <property type="match status" value="3"/>
</dbReference>
<feature type="domain" description="Trimeric autotransporter adhesin YadA-like stalk" evidence="15">
    <location>
        <begin position="1391"/>
        <end position="1432"/>
    </location>
</feature>
<keyword evidence="12" id="KW-1133">Transmembrane helix</keyword>
<dbReference type="InterPro" id="IPR045584">
    <property type="entry name" value="Pilin-like"/>
</dbReference>
<dbReference type="Gene3D" id="1.20.5.170">
    <property type="match status" value="2"/>
</dbReference>
<dbReference type="Gene3D" id="1.20.5.320">
    <property type="entry name" value="6-Phosphogluconate Dehydrogenase, domain 3"/>
    <property type="match status" value="1"/>
</dbReference>
<dbReference type="Gene3D" id="3.90.1780.10">
    <property type="entry name" value="Trimeric adhesin"/>
    <property type="match status" value="1"/>
</dbReference>
<feature type="compositionally biased region" description="Low complexity" evidence="11">
    <location>
        <begin position="589"/>
        <end position="607"/>
    </location>
</feature>
<evidence type="ECO:0000256" key="6">
    <source>
        <dbReference type="ARBA" id="ARBA00022692"/>
    </source>
</evidence>
<evidence type="ECO:0000256" key="10">
    <source>
        <dbReference type="ARBA" id="ARBA00023237"/>
    </source>
</evidence>
<feature type="compositionally biased region" description="Low complexity" evidence="11">
    <location>
        <begin position="542"/>
        <end position="562"/>
    </location>
</feature>
<evidence type="ECO:0000259" key="13">
    <source>
        <dbReference type="Pfam" id="PF03895"/>
    </source>
</evidence>
<proteinExistence type="inferred from homology"/>
<dbReference type="InterPro" id="IPR005594">
    <property type="entry name" value="YadA_C"/>
</dbReference>
<evidence type="ECO:0000259" key="16">
    <source>
        <dbReference type="Pfam" id="PF13018"/>
    </source>
</evidence>
<dbReference type="CDD" id="cd12820">
    <property type="entry name" value="LbR_YadA-like"/>
    <property type="match status" value="1"/>
</dbReference>
<organism evidence="17 18">
    <name type="scientific">Glaesserella parasuis</name>
    <name type="common">Haemophilus parasuis</name>
    <dbReference type="NCBI Taxonomy" id="738"/>
    <lineage>
        <taxon>Bacteria</taxon>
        <taxon>Pseudomonadati</taxon>
        <taxon>Pseudomonadota</taxon>
        <taxon>Gammaproteobacteria</taxon>
        <taxon>Pasteurellales</taxon>
        <taxon>Pasteurellaceae</taxon>
        <taxon>Glaesserella</taxon>
    </lineage>
</organism>